<dbReference type="Proteomes" id="UP001141806">
    <property type="component" value="Unassembled WGS sequence"/>
</dbReference>
<proteinExistence type="predicted"/>
<sequence length="168" mass="18848">MACLDMFNTKHQGLCVPMSPRISFSNGFVDTQQMIKHELNPRDAPASSDFEFSVTNNSMMTADELFFKGRLLPTKQTCTSQMQKTTLRDELLMDEDDDCVSPRPSKGALKWKEFLGLKRSHILSKRADKIEGSVEIEAEAKGSPVDQASLQELLEDGERSSRDVEIGM</sequence>
<feature type="compositionally biased region" description="Basic and acidic residues" evidence="1">
    <location>
        <begin position="156"/>
        <end position="168"/>
    </location>
</feature>
<organism evidence="2 3">
    <name type="scientific">Protea cynaroides</name>
    <dbReference type="NCBI Taxonomy" id="273540"/>
    <lineage>
        <taxon>Eukaryota</taxon>
        <taxon>Viridiplantae</taxon>
        <taxon>Streptophyta</taxon>
        <taxon>Embryophyta</taxon>
        <taxon>Tracheophyta</taxon>
        <taxon>Spermatophyta</taxon>
        <taxon>Magnoliopsida</taxon>
        <taxon>Proteales</taxon>
        <taxon>Proteaceae</taxon>
        <taxon>Protea</taxon>
    </lineage>
</organism>
<feature type="region of interest" description="Disordered" evidence="1">
    <location>
        <begin position="138"/>
        <end position="168"/>
    </location>
</feature>
<reference evidence="2" key="1">
    <citation type="journal article" date="2023" name="Plant J.">
        <title>The genome of the king protea, Protea cynaroides.</title>
        <authorList>
            <person name="Chang J."/>
            <person name="Duong T.A."/>
            <person name="Schoeman C."/>
            <person name="Ma X."/>
            <person name="Roodt D."/>
            <person name="Barker N."/>
            <person name="Li Z."/>
            <person name="Van de Peer Y."/>
            <person name="Mizrachi E."/>
        </authorList>
    </citation>
    <scope>NUCLEOTIDE SEQUENCE</scope>
    <source>
        <tissue evidence="2">Young leaves</tissue>
    </source>
</reference>
<evidence type="ECO:0000256" key="1">
    <source>
        <dbReference type="SAM" id="MobiDB-lite"/>
    </source>
</evidence>
<name>A0A9Q0HHS5_9MAGN</name>
<keyword evidence="3" id="KW-1185">Reference proteome</keyword>
<dbReference type="EMBL" id="JAMYWD010000008">
    <property type="protein sequence ID" value="KAJ4964362.1"/>
    <property type="molecule type" value="Genomic_DNA"/>
</dbReference>
<comment type="caution">
    <text evidence="2">The sequence shown here is derived from an EMBL/GenBank/DDBJ whole genome shotgun (WGS) entry which is preliminary data.</text>
</comment>
<protein>
    <submittedName>
        <fullName evidence="2">Uncharacterized protein</fullName>
    </submittedName>
</protein>
<gene>
    <name evidence="2" type="ORF">NE237_024301</name>
</gene>
<dbReference type="OrthoDB" id="1927989at2759"/>
<evidence type="ECO:0000313" key="3">
    <source>
        <dbReference type="Proteomes" id="UP001141806"/>
    </source>
</evidence>
<accession>A0A9Q0HHS5</accession>
<dbReference type="PANTHER" id="PTHR31722:SF62">
    <property type="entry name" value="EMB|CAB62433.1"/>
    <property type="match status" value="1"/>
</dbReference>
<dbReference type="PANTHER" id="PTHR31722">
    <property type="entry name" value="OS06G0675200 PROTEIN"/>
    <property type="match status" value="1"/>
</dbReference>
<dbReference type="AlphaFoldDB" id="A0A9Q0HHS5"/>
<evidence type="ECO:0000313" key="2">
    <source>
        <dbReference type="EMBL" id="KAJ4964362.1"/>
    </source>
</evidence>